<dbReference type="SMART" id="SM00256">
    <property type="entry name" value="FBOX"/>
    <property type="match status" value="1"/>
</dbReference>
<dbReference type="OrthoDB" id="1924677at2759"/>
<dbReference type="InterPro" id="IPR001810">
    <property type="entry name" value="F-box_dom"/>
</dbReference>
<protein>
    <recommendedName>
        <fullName evidence="1">F-box domain-containing protein</fullName>
    </recommendedName>
</protein>
<evidence type="ECO:0000313" key="3">
    <source>
        <dbReference type="Proteomes" id="UP000824120"/>
    </source>
</evidence>
<dbReference type="InterPro" id="IPR050796">
    <property type="entry name" value="SCF_F-box_component"/>
</dbReference>
<name>A0A9J5XFN2_SOLCO</name>
<proteinExistence type="predicted"/>
<gene>
    <name evidence="2" type="ORF">H5410_047613</name>
</gene>
<evidence type="ECO:0000259" key="1">
    <source>
        <dbReference type="PROSITE" id="PS50181"/>
    </source>
</evidence>
<keyword evidence="3" id="KW-1185">Reference proteome</keyword>
<dbReference type="PANTHER" id="PTHR31672">
    <property type="entry name" value="BNACNNG10540D PROTEIN"/>
    <property type="match status" value="1"/>
</dbReference>
<accession>A0A9J5XFN2</accession>
<dbReference type="EMBL" id="JACXVP010000009">
    <property type="protein sequence ID" value="KAG5587179.1"/>
    <property type="molecule type" value="Genomic_DNA"/>
</dbReference>
<evidence type="ECO:0000313" key="2">
    <source>
        <dbReference type="EMBL" id="KAG5587179.1"/>
    </source>
</evidence>
<sequence length="317" mass="36656">MANTNNFPIDITINILLNIPRKSLVRFKSVCKSWRSLIEDHQFTKHHYYLNQIIKGFKTERDHSIDDTIIDSPSVISHQLALKFINSNINGVFLLVVPLPDKIVFWNPENLSESASISRVPNTTSFSLGEWIYFAKFSLPFKAKPCWNKLDYLEVCSMKKKEESTNSSWKKMSDKNGFVVIYDSKTRELNEFADEIIKSKRKLKEFGIAGTQVSLFIDRTYAEALISSNDDTLRGNPHWDKLNPEGKSLCLVVTLYFHSPRNFSMLPYQFHWKHRPTTRNIPAAIISTNAIRNLTLVYSVNTVKQMLQQKKSSQNEE</sequence>
<dbReference type="CDD" id="cd22157">
    <property type="entry name" value="F-box_AtFBW1-like"/>
    <property type="match status" value="1"/>
</dbReference>
<organism evidence="2 3">
    <name type="scientific">Solanum commersonii</name>
    <name type="common">Commerson's wild potato</name>
    <name type="synonym">Commerson's nightshade</name>
    <dbReference type="NCBI Taxonomy" id="4109"/>
    <lineage>
        <taxon>Eukaryota</taxon>
        <taxon>Viridiplantae</taxon>
        <taxon>Streptophyta</taxon>
        <taxon>Embryophyta</taxon>
        <taxon>Tracheophyta</taxon>
        <taxon>Spermatophyta</taxon>
        <taxon>Magnoliopsida</taxon>
        <taxon>eudicotyledons</taxon>
        <taxon>Gunneridae</taxon>
        <taxon>Pentapetalae</taxon>
        <taxon>asterids</taxon>
        <taxon>lamiids</taxon>
        <taxon>Solanales</taxon>
        <taxon>Solanaceae</taxon>
        <taxon>Solanoideae</taxon>
        <taxon>Solaneae</taxon>
        <taxon>Solanum</taxon>
    </lineage>
</organism>
<dbReference type="Gene3D" id="1.20.1280.50">
    <property type="match status" value="1"/>
</dbReference>
<dbReference type="PANTHER" id="PTHR31672:SF13">
    <property type="entry name" value="F-BOX PROTEIN CPR30-LIKE"/>
    <property type="match status" value="1"/>
</dbReference>
<dbReference type="AlphaFoldDB" id="A0A9J5XFN2"/>
<dbReference type="Proteomes" id="UP000824120">
    <property type="component" value="Chromosome 9"/>
</dbReference>
<dbReference type="InterPro" id="IPR036047">
    <property type="entry name" value="F-box-like_dom_sf"/>
</dbReference>
<dbReference type="Pfam" id="PF00646">
    <property type="entry name" value="F-box"/>
    <property type="match status" value="1"/>
</dbReference>
<reference evidence="2 3" key="1">
    <citation type="submission" date="2020-09" db="EMBL/GenBank/DDBJ databases">
        <title>De no assembly of potato wild relative species, Solanum commersonii.</title>
        <authorList>
            <person name="Cho K."/>
        </authorList>
    </citation>
    <scope>NUCLEOTIDE SEQUENCE [LARGE SCALE GENOMIC DNA]</scope>
    <source>
        <strain evidence="2">LZ3.2</strain>
        <tissue evidence="2">Leaf</tissue>
    </source>
</reference>
<dbReference type="SUPFAM" id="SSF81383">
    <property type="entry name" value="F-box domain"/>
    <property type="match status" value="1"/>
</dbReference>
<comment type="caution">
    <text evidence="2">The sequence shown here is derived from an EMBL/GenBank/DDBJ whole genome shotgun (WGS) entry which is preliminary data.</text>
</comment>
<feature type="domain" description="F-box" evidence="1">
    <location>
        <begin position="1"/>
        <end position="47"/>
    </location>
</feature>
<dbReference type="PROSITE" id="PS50181">
    <property type="entry name" value="FBOX"/>
    <property type="match status" value="1"/>
</dbReference>